<keyword evidence="1" id="KW-0732">Signal</keyword>
<feature type="chain" id="PRO_5045968848" description="Surface layer protein A domain-containing protein" evidence="1">
    <location>
        <begin position="27"/>
        <end position="178"/>
    </location>
</feature>
<reference evidence="3" key="1">
    <citation type="journal article" date="2019" name="Int. J. Syst. Evol. Microbiol.">
        <title>The Global Catalogue of Microorganisms (GCM) 10K type strain sequencing project: providing services to taxonomists for standard genome sequencing and annotation.</title>
        <authorList>
            <consortium name="The Broad Institute Genomics Platform"/>
            <consortium name="The Broad Institute Genome Sequencing Center for Infectious Disease"/>
            <person name="Wu L."/>
            <person name="Ma J."/>
        </authorList>
    </citation>
    <scope>NUCLEOTIDE SEQUENCE [LARGE SCALE GENOMIC DNA]</scope>
    <source>
        <strain evidence="3">CCM 8906</strain>
    </source>
</reference>
<dbReference type="EMBL" id="JBHTOM010000011">
    <property type="protein sequence ID" value="MFD1549727.1"/>
    <property type="molecule type" value="Genomic_DNA"/>
</dbReference>
<proteinExistence type="predicted"/>
<dbReference type="Proteomes" id="UP001597195">
    <property type="component" value="Unassembled WGS sequence"/>
</dbReference>
<evidence type="ECO:0000256" key="1">
    <source>
        <dbReference type="SAM" id="SignalP"/>
    </source>
</evidence>
<protein>
    <recommendedName>
        <fullName evidence="4">Surface layer protein A domain-containing protein</fullName>
    </recommendedName>
</protein>
<accession>A0ABW4H5B6</accession>
<organism evidence="2 3">
    <name type="scientific">Levilactobacillus fuyuanensis</name>
    <dbReference type="NCBI Taxonomy" id="2486022"/>
    <lineage>
        <taxon>Bacteria</taxon>
        <taxon>Bacillati</taxon>
        <taxon>Bacillota</taxon>
        <taxon>Bacilli</taxon>
        <taxon>Lactobacillales</taxon>
        <taxon>Lactobacillaceae</taxon>
        <taxon>Levilactobacillus</taxon>
    </lineage>
</organism>
<evidence type="ECO:0000313" key="2">
    <source>
        <dbReference type="EMBL" id="MFD1549727.1"/>
    </source>
</evidence>
<evidence type="ECO:0008006" key="4">
    <source>
        <dbReference type="Google" id="ProtNLM"/>
    </source>
</evidence>
<sequence length="178" mass="21135">MHLKKLLLFTISSLALLLLTPTNADAKTWHYSVTPSNSFSHKTYAQAYMYGNNEYMALYKTKQNAQTQDTDTGRIISNSKKFYARKTSSKRVYEVIYRHQYYYVNTNDTRLYRYNTWRSGHKLISTVKPNQPNKVMLKAKTQVYRNQYWLYNYSGQNLPLYNWYRLADTGKWVVDASK</sequence>
<gene>
    <name evidence="2" type="ORF">ACFQ5T_08440</name>
</gene>
<name>A0ABW4H5B6_9LACO</name>
<feature type="signal peptide" evidence="1">
    <location>
        <begin position="1"/>
        <end position="26"/>
    </location>
</feature>
<dbReference type="RefSeq" id="WP_125701395.1">
    <property type="nucleotide sequence ID" value="NZ_JBHTOM010000011.1"/>
</dbReference>
<keyword evidence="3" id="KW-1185">Reference proteome</keyword>
<comment type="caution">
    <text evidence="2">The sequence shown here is derived from an EMBL/GenBank/DDBJ whole genome shotgun (WGS) entry which is preliminary data.</text>
</comment>
<evidence type="ECO:0000313" key="3">
    <source>
        <dbReference type="Proteomes" id="UP001597195"/>
    </source>
</evidence>